<keyword evidence="11" id="KW-0460">Magnesium</keyword>
<dbReference type="SMART" id="SM00471">
    <property type="entry name" value="HDc"/>
    <property type="match status" value="1"/>
</dbReference>
<dbReference type="Pfam" id="PF13023">
    <property type="entry name" value="HD_3"/>
    <property type="match status" value="1"/>
</dbReference>
<dbReference type="GO" id="GO:0005737">
    <property type="term" value="C:cytoplasm"/>
    <property type="evidence" value="ECO:0007669"/>
    <property type="project" value="TreeGrafter"/>
</dbReference>
<dbReference type="GO" id="GO:0008253">
    <property type="term" value="F:5'-nucleotidase activity"/>
    <property type="evidence" value="ECO:0007669"/>
    <property type="project" value="EnsemblFungi"/>
</dbReference>
<protein>
    <recommendedName>
        <fullName evidence="8">5'-deoxynucleotidase</fullName>
        <ecNumber evidence="8">3.1.3.89</ecNumber>
    </recommendedName>
</protein>
<accession>I2GV28</accession>
<dbReference type="InterPro" id="IPR039356">
    <property type="entry name" value="YfbR/HDDC2"/>
</dbReference>
<dbReference type="GO" id="GO:0002953">
    <property type="term" value="F:5'-deoxynucleotidase activity"/>
    <property type="evidence" value="ECO:0007669"/>
    <property type="project" value="UniProtKB-EC"/>
</dbReference>
<dbReference type="STRING" id="1071380.I2GV28"/>
<comment type="function">
    <text evidence="5">Catalyzes the dephosphorylation of the nucleoside 5'-monophosphates deoxyadenosine monophosphate (dAMP), deoxycytidine monophosphate (dCMP), deoxyguanosine monophosphate (dGMP) and deoxythymidine monophosphate (dTMP).</text>
</comment>
<evidence type="ECO:0000256" key="2">
    <source>
        <dbReference type="ARBA" id="ARBA00001936"/>
    </source>
</evidence>
<evidence type="ECO:0000256" key="12">
    <source>
        <dbReference type="ARBA" id="ARBA00023285"/>
    </source>
</evidence>
<dbReference type="FunCoup" id="I2GV28">
    <property type="interactions" value="515"/>
</dbReference>
<dbReference type="GO" id="GO:0009159">
    <property type="term" value="P:deoxyribonucleoside monophosphate catabolic process"/>
    <property type="evidence" value="ECO:0007669"/>
    <property type="project" value="EnsemblFungi"/>
</dbReference>
<dbReference type="InParanoid" id="I2GV28"/>
<comment type="cofactor">
    <cofactor evidence="3">
        <name>Co(2+)</name>
        <dbReference type="ChEBI" id="CHEBI:48828"/>
    </cofactor>
</comment>
<dbReference type="HOGENOM" id="CLU_039453_2_0_1"/>
<reference evidence="14 15" key="1">
    <citation type="journal article" date="2011" name="Proc. Natl. Acad. Sci. U.S.A.">
        <title>Evolutionary erosion of yeast sex chromosomes by mating-type switching accidents.</title>
        <authorList>
            <person name="Gordon J.L."/>
            <person name="Armisen D."/>
            <person name="Proux-Wera E."/>
            <person name="Oheigeartaigh S.S."/>
            <person name="Byrne K.P."/>
            <person name="Wolfe K.H."/>
        </authorList>
    </citation>
    <scope>NUCLEOTIDE SEQUENCE [LARGE SCALE GENOMIC DNA]</scope>
    <source>
        <strain evidence="15">ATCC 34711 / CBS 6284 / DSM 70876 / NBRC 10599 / NRRL Y-10934 / UCD 77-7</strain>
    </source>
</reference>
<dbReference type="FunFam" id="1.10.3210.10:FF:000011">
    <property type="entry name" value="HD domain-containing protein 2"/>
    <property type="match status" value="1"/>
</dbReference>
<gene>
    <name evidence="14" type="primary">TBLA0A01800</name>
    <name evidence="14" type="ORF">TBLA_0A01800</name>
</gene>
<dbReference type="eggNOG" id="KOG3197">
    <property type="taxonomic scope" value="Eukaryota"/>
</dbReference>
<dbReference type="Proteomes" id="UP000002866">
    <property type="component" value="Chromosome 1"/>
</dbReference>
<proteinExistence type="inferred from homology"/>
<comment type="catalytic activity">
    <reaction evidence="1">
        <text>a 2'-deoxyribonucleoside 5'-phosphate + H2O = a 2'-deoxyribonucleoside + phosphate</text>
        <dbReference type="Rhea" id="RHEA:36167"/>
        <dbReference type="ChEBI" id="CHEBI:15377"/>
        <dbReference type="ChEBI" id="CHEBI:18274"/>
        <dbReference type="ChEBI" id="CHEBI:43474"/>
        <dbReference type="ChEBI" id="CHEBI:65317"/>
        <dbReference type="EC" id="3.1.3.89"/>
    </reaction>
</comment>
<comment type="cofactor">
    <cofactor evidence="4">
        <name>Mg(2+)</name>
        <dbReference type="ChEBI" id="CHEBI:18420"/>
    </cofactor>
</comment>
<dbReference type="RefSeq" id="XP_004177499.1">
    <property type="nucleotide sequence ID" value="XM_004177451.1"/>
</dbReference>
<evidence type="ECO:0000256" key="10">
    <source>
        <dbReference type="ARBA" id="ARBA00022801"/>
    </source>
</evidence>
<dbReference type="KEGG" id="tbl:TBLA_0A01800"/>
<dbReference type="GeneID" id="14493729"/>
<evidence type="ECO:0000256" key="11">
    <source>
        <dbReference type="ARBA" id="ARBA00022842"/>
    </source>
</evidence>
<feature type="domain" description="HD" evidence="13">
    <location>
        <begin position="56"/>
        <end position="162"/>
    </location>
</feature>
<evidence type="ECO:0000256" key="1">
    <source>
        <dbReference type="ARBA" id="ARBA00001638"/>
    </source>
</evidence>
<name>I2GV28_HENB6</name>
<comment type="cofactor">
    <cofactor evidence="2">
        <name>Mn(2+)</name>
        <dbReference type="ChEBI" id="CHEBI:29035"/>
    </cofactor>
</comment>
<dbReference type="PROSITE" id="PS51831">
    <property type="entry name" value="HD"/>
    <property type="match status" value="1"/>
</dbReference>
<evidence type="ECO:0000256" key="6">
    <source>
        <dbReference type="ARBA" id="ARBA00009999"/>
    </source>
</evidence>
<comment type="similarity">
    <text evidence="6">Belongs to the HDDC2 family.</text>
</comment>
<keyword evidence="15" id="KW-1185">Reference proteome</keyword>
<comment type="subunit">
    <text evidence="7">Homodimer.</text>
</comment>
<dbReference type="PANTHER" id="PTHR11845">
    <property type="entry name" value="5'-DEOXYNUCLEOTIDASE HDDC2"/>
    <property type="match status" value="1"/>
</dbReference>
<evidence type="ECO:0000313" key="14">
    <source>
        <dbReference type="EMBL" id="CCH57980.1"/>
    </source>
</evidence>
<sequence length="209" mass="24671">MTTVWKPEENIPIEVTNLLKESHPNYVLAILHVVERLKIQKRTGWLDHDINVCESIADHMYRMSITSMLITDPNVDRNRCVRIALVHDIAESLVGDITPHDPIGKDEKHRREWETIQYLCDQLISKYNKVAAEEIKQDWLAYENITCVEARYVKDIDKYEMLVQCYEYEKRSNGTKNLQSFWKAMESIKTDEVKKWAEDLKVKRDAIFT</sequence>
<dbReference type="SUPFAM" id="SSF109604">
    <property type="entry name" value="HD-domain/PDEase-like"/>
    <property type="match status" value="1"/>
</dbReference>
<dbReference type="AlphaFoldDB" id="I2GV28"/>
<evidence type="ECO:0000256" key="5">
    <source>
        <dbReference type="ARBA" id="ARBA00004074"/>
    </source>
</evidence>
<evidence type="ECO:0000256" key="3">
    <source>
        <dbReference type="ARBA" id="ARBA00001941"/>
    </source>
</evidence>
<dbReference type="InterPro" id="IPR003607">
    <property type="entry name" value="HD/PDEase_dom"/>
</dbReference>
<dbReference type="PANTHER" id="PTHR11845:SF13">
    <property type="entry name" value="5'-DEOXYNUCLEOTIDASE HDDC2"/>
    <property type="match status" value="1"/>
</dbReference>
<dbReference type="InterPro" id="IPR006674">
    <property type="entry name" value="HD_domain"/>
</dbReference>
<keyword evidence="10" id="KW-0378">Hydrolase</keyword>
<dbReference type="EMBL" id="HE806316">
    <property type="protein sequence ID" value="CCH57980.1"/>
    <property type="molecule type" value="Genomic_DNA"/>
</dbReference>
<evidence type="ECO:0000256" key="9">
    <source>
        <dbReference type="ARBA" id="ARBA00022723"/>
    </source>
</evidence>
<keyword evidence="12" id="KW-0170">Cobalt</keyword>
<evidence type="ECO:0000256" key="8">
    <source>
        <dbReference type="ARBA" id="ARBA00012964"/>
    </source>
</evidence>
<evidence type="ECO:0000259" key="13">
    <source>
        <dbReference type="PROSITE" id="PS51831"/>
    </source>
</evidence>
<evidence type="ECO:0000256" key="4">
    <source>
        <dbReference type="ARBA" id="ARBA00001946"/>
    </source>
</evidence>
<dbReference type="Gene3D" id="1.10.3210.10">
    <property type="entry name" value="Hypothetical protein af1432"/>
    <property type="match status" value="1"/>
</dbReference>
<dbReference type="GO" id="GO:0046872">
    <property type="term" value="F:metal ion binding"/>
    <property type="evidence" value="ECO:0007669"/>
    <property type="project" value="UniProtKB-KW"/>
</dbReference>
<organism evidence="14 15">
    <name type="scientific">Henningerozyma blattae (strain ATCC 34711 / CBS 6284 / DSM 70876 / NBRC 10599 / NRRL Y-10934 / UCD 77-7)</name>
    <name type="common">Yeast</name>
    <name type="synonym">Tetrapisispora blattae</name>
    <dbReference type="NCBI Taxonomy" id="1071380"/>
    <lineage>
        <taxon>Eukaryota</taxon>
        <taxon>Fungi</taxon>
        <taxon>Dikarya</taxon>
        <taxon>Ascomycota</taxon>
        <taxon>Saccharomycotina</taxon>
        <taxon>Saccharomycetes</taxon>
        <taxon>Saccharomycetales</taxon>
        <taxon>Saccharomycetaceae</taxon>
        <taxon>Henningerozyma</taxon>
    </lineage>
</organism>
<dbReference type="OrthoDB" id="10254258at2759"/>
<dbReference type="EC" id="3.1.3.89" evidence="8"/>
<dbReference type="OMA" id="TWRLCLM"/>
<evidence type="ECO:0000256" key="7">
    <source>
        <dbReference type="ARBA" id="ARBA00011738"/>
    </source>
</evidence>
<keyword evidence="9" id="KW-0479">Metal-binding</keyword>
<evidence type="ECO:0000313" key="15">
    <source>
        <dbReference type="Proteomes" id="UP000002866"/>
    </source>
</evidence>